<evidence type="ECO:0000256" key="4">
    <source>
        <dbReference type="ARBA" id="ARBA00023136"/>
    </source>
</evidence>
<dbReference type="Proteomes" id="UP000257109">
    <property type="component" value="Unassembled WGS sequence"/>
</dbReference>
<feature type="non-terminal residue" evidence="7">
    <location>
        <position position="106"/>
    </location>
</feature>
<evidence type="ECO:0000256" key="5">
    <source>
        <dbReference type="RuleBase" id="RU000477"/>
    </source>
</evidence>
<dbReference type="PRINTS" id="PR00783">
    <property type="entry name" value="MINTRINSICP"/>
</dbReference>
<keyword evidence="5" id="KW-0813">Transport</keyword>
<evidence type="ECO:0000313" key="8">
    <source>
        <dbReference type="Proteomes" id="UP000257109"/>
    </source>
</evidence>
<dbReference type="STRING" id="157652.A0A371ELL9"/>
<feature type="transmembrane region" description="Helical" evidence="6">
    <location>
        <begin position="75"/>
        <end position="96"/>
    </location>
</feature>
<organism evidence="7 8">
    <name type="scientific">Mucuna pruriens</name>
    <name type="common">Velvet bean</name>
    <name type="synonym">Dolichos pruriens</name>
    <dbReference type="NCBI Taxonomy" id="157652"/>
    <lineage>
        <taxon>Eukaryota</taxon>
        <taxon>Viridiplantae</taxon>
        <taxon>Streptophyta</taxon>
        <taxon>Embryophyta</taxon>
        <taxon>Tracheophyta</taxon>
        <taxon>Spermatophyta</taxon>
        <taxon>Magnoliopsida</taxon>
        <taxon>eudicotyledons</taxon>
        <taxon>Gunneridae</taxon>
        <taxon>Pentapetalae</taxon>
        <taxon>rosids</taxon>
        <taxon>fabids</taxon>
        <taxon>Fabales</taxon>
        <taxon>Fabaceae</taxon>
        <taxon>Papilionoideae</taxon>
        <taxon>50 kb inversion clade</taxon>
        <taxon>NPAAA clade</taxon>
        <taxon>indigoferoid/millettioid clade</taxon>
        <taxon>Phaseoleae</taxon>
        <taxon>Mucuna</taxon>
    </lineage>
</organism>
<dbReference type="InterPro" id="IPR023271">
    <property type="entry name" value="Aquaporin-like"/>
</dbReference>
<dbReference type="AlphaFoldDB" id="A0A371ELL9"/>
<name>A0A371ELL9_MUCPR</name>
<feature type="transmembrane region" description="Helical" evidence="6">
    <location>
        <begin position="31"/>
        <end position="55"/>
    </location>
</feature>
<accession>A0A371ELL9</accession>
<evidence type="ECO:0000256" key="1">
    <source>
        <dbReference type="ARBA" id="ARBA00004141"/>
    </source>
</evidence>
<dbReference type="PANTHER" id="PTHR45724:SF21">
    <property type="entry name" value="MAJOR INTRINSIC PROTEIN"/>
    <property type="match status" value="1"/>
</dbReference>
<keyword evidence="8" id="KW-1185">Reference proteome</keyword>
<feature type="non-terminal residue" evidence="7">
    <location>
        <position position="1"/>
    </location>
</feature>
<dbReference type="SUPFAM" id="SSF81338">
    <property type="entry name" value="Aquaporin-like"/>
    <property type="match status" value="1"/>
</dbReference>
<dbReference type="GO" id="GO:0015267">
    <property type="term" value="F:channel activity"/>
    <property type="evidence" value="ECO:0007669"/>
    <property type="project" value="InterPro"/>
</dbReference>
<dbReference type="PANTHER" id="PTHR45724">
    <property type="entry name" value="AQUAPORIN NIP2-1"/>
    <property type="match status" value="1"/>
</dbReference>
<dbReference type="GO" id="GO:0016020">
    <property type="term" value="C:membrane"/>
    <property type="evidence" value="ECO:0007669"/>
    <property type="project" value="UniProtKB-SubCell"/>
</dbReference>
<keyword evidence="4 6" id="KW-0472">Membrane</keyword>
<sequence length="106" mass="11688">MVWEFITTFVLMFTICGVTTYHRGVSYNLPWIVLAIASLISLFLCTTTTVPITGARMNPARSLGPAIVSGDYKNIWVYIISPTLGAVTTSTLYKFLQVTKPAKPEP</sequence>
<reference evidence="7" key="1">
    <citation type="submission" date="2018-05" db="EMBL/GenBank/DDBJ databases">
        <title>Draft genome of Mucuna pruriens seed.</title>
        <authorList>
            <person name="Nnadi N.E."/>
            <person name="Vos R."/>
            <person name="Hasami M.H."/>
            <person name="Devisetty U.K."/>
            <person name="Aguiy J.C."/>
        </authorList>
    </citation>
    <scope>NUCLEOTIDE SEQUENCE [LARGE SCALE GENOMIC DNA]</scope>
    <source>
        <strain evidence="7">JCA_2017</strain>
    </source>
</reference>
<comment type="subcellular location">
    <subcellularLocation>
        <location evidence="1">Membrane</location>
        <topology evidence="1">Multi-pass membrane protein</topology>
    </subcellularLocation>
</comment>
<evidence type="ECO:0000256" key="2">
    <source>
        <dbReference type="ARBA" id="ARBA00022692"/>
    </source>
</evidence>
<dbReference type="EMBL" id="QJKJ01013190">
    <property type="protein sequence ID" value="RDX66941.1"/>
    <property type="molecule type" value="Genomic_DNA"/>
</dbReference>
<keyword evidence="2 5" id="KW-0812">Transmembrane</keyword>
<dbReference type="InterPro" id="IPR000425">
    <property type="entry name" value="MIP"/>
</dbReference>
<feature type="transmembrane region" description="Helical" evidence="6">
    <location>
        <begin position="6"/>
        <end position="24"/>
    </location>
</feature>
<protein>
    <submittedName>
        <fullName evidence="7">Uncharacterized protein</fullName>
    </submittedName>
</protein>
<evidence type="ECO:0000313" key="7">
    <source>
        <dbReference type="EMBL" id="RDX66941.1"/>
    </source>
</evidence>
<evidence type="ECO:0000256" key="6">
    <source>
        <dbReference type="SAM" id="Phobius"/>
    </source>
</evidence>
<comment type="caution">
    <text evidence="7">The sequence shown here is derived from an EMBL/GenBank/DDBJ whole genome shotgun (WGS) entry which is preliminary data.</text>
</comment>
<evidence type="ECO:0000256" key="3">
    <source>
        <dbReference type="ARBA" id="ARBA00022989"/>
    </source>
</evidence>
<dbReference type="Pfam" id="PF00230">
    <property type="entry name" value="MIP"/>
    <property type="match status" value="1"/>
</dbReference>
<dbReference type="Gene3D" id="1.20.1080.10">
    <property type="entry name" value="Glycerol uptake facilitator protein"/>
    <property type="match status" value="1"/>
</dbReference>
<proteinExistence type="inferred from homology"/>
<dbReference type="InterPro" id="IPR034294">
    <property type="entry name" value="Aquaporin_transptr"/>
</dbReference>
<dbReference type="OrthoDB" id="3222at2759"/>
<comment type="similarity">
    <text evidence="5">Belongs to the MIP/aquaporin (TC 1.A.8) family.</text>
</comment>
<keyword evidence="3 6" id="KW-1133">Transmembrane helix</keyword>
<gene>
    <name evidence="7" type="ORF">CR513_54239</name>
</gene>